<dbReference type="InterPro" id="IPR013783">
    <property type="entry name" value="Ig-like_fold"/>
</dbReference>
<evidence type="ECO:0000313" key="2">
    <source>
        <dbReference type="EMBL" id="MBL0765748.1"/>
    </source>
</evidence>
<gene>
    <name evidence="2" type="ORF">JKP34_10840</name>
</gene>
<organism evidence="2 3">
    <name type="scientific">Marivirga atlantica</name>
    <dbReference type="NCBI Taxonomy" id="1548457"/>
    <lineage>
        <taxon>Bacteria</taxon>
        <taxon>Pseudomonadati</taxon>
        <taxon>Bacteroidota</taxon>
        <taxon>Cytophagia</taxon>
        <taxon>Cytophagales</taxon>
        <taxon>Marivirgaceae</taxon>
        <taxon>Marivirga</taxon>
    </lineage>
</organism>
<evidence type="ECO:0000313" key="3">
    <source>
        <dbReference type="Proteomes" id="UP000642920"/>
    </source>
</evidence>
<name>A0A937ALH2_9BACT</name>
<protein>
    <recommendedName>
        <fullName evidence="4">Fibronectin type-III domain-containing protein</fullName>
    </recommendedName>
</protein>
<accession>A0A937ALH2</accession>
<keyword evidence="3" id="KW-1185">Reference proteome</keyword>
<sequence>MNKFLITIALFLSALSLRAQDKVEIAAAYDDEENAILLRWAPNNSILWLKSLKHGYRLEKFVYQRDGKLLPTPLDKKVVFEAVKPEPLDNWEELVNANDYAAIAAQSMFGDYVAFNDQQTDVFSIVNKAKEQDSRFSMALFAADQSIEVAEKSGLFYKDYEVNENERYLYTIVPNYQDSTMKLDTGSVFFGPLDKGPNPRPQMSHSIQENGLTQVLWFKSSLLEVYSSFIVEKADESLEFEAMNELPIINLDEGPTISNQYASYVDTARSEGTVFYRVKGKDIFGRISAPSDTLKVEILPVYESPFASIDSLFIGDNKSVNARIKYKGDMQYIDNVFLERSQKADGNYELVDKGKGNKEVLIDKSPITNNYYRVGVSFFDKIQYSLPILYNVIDSVPPSQPIIDGFEISDSLIILKWNKLPESDVAGFRLYKSMFNGIEPSLVKEIKTNDTSVVVIENLKFINNERIFYLSAVDEVGNTSELSEPFKVKLPDIVPPATPIISSVIKEGDSYKMSWLKSSSIDIDKYLIYQKNVQNYKLVGVVDTNSLFFKKQLPQNINKISLRLVAVDSSGNEAVSKPFQFSFNDEKNDLNVIYNVTIDDKGLTTIFWETKYSDHYSTSNIYVKSNEQWNLLKTVPYENGKIEIIDSNVKSKANVKLVFL</sequence>
<dbReference type="AlphaFoldDB" id="A0A937ALH2"/>
<feature type="signal peptide" evidence="1">
    <location>
        <begin position="1"/>
        <end position="19"/>
    </location>
</feature>
<comment type="caution">
    <text evidence="2">The sequence shown here is derived from an EMBL/GenBank/DDBJ whole genome shotgun (WGS) entry which is preliminary data.</text>
</comment>
<dbReference type="InterPro" id="IPR036116">
    <property type="entry name" value="FN3_sf"/>
</dbReference>
<evidence type="ECO:0008006" key="4">
    <source>
        <dbReference type="Google" id="ProtNLM"/>
    </source>
</evidence>
<feature type="chain" id="PRO_5036883748" description="Fibronectin type-III domain-containing protein" evidence="1">
    <location>
        <begin position="20"/>
        <end position="660"/>
    </location>
</feature>
<dbReference type="Gene3D" id="2.60.40.10">
    <property type="entry name" value="Immunoglobulins"/>
    <property type="match status" value="2"/>
</dbReference>
<keyword evidence="1" id="KW-0732">Signal</keyword>
<dbReference type="Proteomes" id="UP000642920">
    <property type="component" value="Unassembled WGS sequence"/>
</dbReference>
<dbReference type="SUPFAM" id="SSF49265">
    <property type="entry name" value="Fibronectin type III"/>
    <property type="match status" value="1"/>
</dbReference>
<dbReference type="RefSeq" id="WP_201920960.1">
    <property type="nucleotide sequence ID" value="NZ_JAERQG010000002.1"/>
</dbReference>
<reference evidence="2" key="1">
    <citation type="submission" date="2021-01" db="EMBL/GenBank/DDBJ databases">
        <title>Marivirga sp. nov., isolated from intertidal surface sediments.</title>
        <authorList>
            <person name="Zhang M."/>
        </authorList>
    </citation>
    <scope>NUCLEOTIDE SEQUENCE</scope>
    <source>
        <strain evidence="2">SM1354</strain>
    </source>
</reference>
<dbReference type="EMBL" id="JAERQG010000002">
    <property type="protein sequence ID" value="MBL0765748.1"/>
    <property type="molecule type" value="Genomic_DNA"/>
</dbReference>
<evidence type="ECO:0000256" key="1">
    <source>
        <dbReference type="SAM" id="SignalP"/>
    </source>
</evidence>
<proteinExistence type="predicted"/>